<dbReference type="InterPro" id="IPR000531">
    <property type="entry name" value="Beta-barrel_TonB"/>
</dbReference>
<gene>
    <name evidence="14" type="ORF">ZRA01_16120</name>
</gene>
<dbReference type="Gene3D" id="2.40.170.20">
    <property type="entry name" value="TonB-dependent receptor, beta-barrel domain"/>
    <property type="match status" value="1"/>
</dbReference>
<dbReference type="InterPro" id="IPR012910">
    <property type="entry name" value="Plug_dom"/>
</dbReference>
<sequence>MLVLLAGALSATAAAQGRATAGESPFFEELPTVLSASRLPQVLHEAPGAVTILDRDFIRATGYRDVARLLRLVPGMQIGQERGHGQWVTYHGLGSDFPTEIQVLIDGRSVYAPSSFGGVDWSGLALTVDEIERIEVVRGTNSNAFGANAFLGVINIITRHSQQDRGSRGQVNLGNHGIADVQAVWSGGSDDLGVRISAVQTRDNGFSGVNDSRHSQVLSLRSDYRLDARNELTLRAGYNKGERGQGYPDSIFDNNAVRTMGSADYSLHLTWRHTAGEDEEWLASLYHNRESGTDNWQANGAANGRQFLNVPLSRSGTNTRSNAELQHRFALNPQARLVWGLEARQDESDALPLFASGNPPPHELYRAFSNLDWRLTPAWQLNLGALVEKNGAAATQFIPRAFVNWQASATNTFRAGYSRAWQQRNLFEVYGDVRAYDPKGAPGALPIAWPYAPNPNLRIPHVDTIELGYLGRFPSMDATLDVRVFNERISDFVIRRRTSAPGPLASDALPLPISQFTNLDSAVELRGIEYQLRTRPWSGGELLLSHTLIDRRMKDEEIRERTSPYSASLTWLQSYPAGWTSTASLLRMGQLAGGYGYVPGCETTSKPYTTLDLRIARAFRFEGRKAEVALNGINLGGPHQEIADRSEQCLPAHRGKPVNPASSMVWMSIAIEL</sequence>
<evidence type="ECO:0000256" key="6">
    <source>
        <dbReference type="ARBA" id="ARBA00023077"/>
    </source>
</evidence>
<keyword evidence="4 10" id="KW-1134">Transmembrane beta strand</keyword>
<keyword evidence="9 10" id="KW-0998">Cell outer membrane</keyword>
<comment type="caution">
    <text evidence="14">The sequence shown here is derived from an EMBL/GenBank/DDBJ whole genome shotgun (WGS) entry which is preliminary data.</text>
</comment>
<keyword evidence="7 10" id="KW-0472">Membrane</keyword>
<feature type="domain" description="TonB-dependent receptor plug" evidence="13">
    <location>
        <begin position="44"/>
        <end position="153"/>
    </location>
</feature>
<dbReference type="GO" id="GO:0015344">
    <property type="term" value="F:siderophore uptake transmembrane transporter activity"/>
    <property type="evidence" value="ECO:0007669"/>
    <property type="project" value="TreeGrafter"/>
</dbReference>
<dbReference type="SUPFAM" id="SSF56935">
    <property type="entry name" value="Porins"/>
    <property type="match status" value="1"/>
</dbReference>
<evidence type="ECO:0000259" key="13">
    <source>
        <dbReference type="Pfam" id="PF07715"/>
    </source>
</evidence>
<keyword evidence="5 10" id="KW-0812">Transmembrane</keyword>
<dbReference type="InterPro" id="IPR037066">
    <property type="entry name" value="Plug_dom_sf"/>
</dbReference>
<dbReference type="EMBL" id="BJNV01000022">
    <property type="protein sequence ID" value="GEC95539.1"/>
    <property type="molecule type" value="Genomic_DNA"/>
</dbReference>
<comment type="subcellular location">
    <subcellularLocation>
        <location evidence="1 10">Cell outer membrane</location>
        <topology evidence="1 10">Multi-pass membrane protein</topology>
    </subcellularLocation>
</comment>
<dbReference type="InterPro" id="IPR039426">
    <property type="entry name" value="TonB-dep_rcpt-like"/>
</dbReference>
<protein>
    <submittedName>
        <fullName evidence="14">Uncharacterized protein</fullName>
    </submittedName>
</protein>
<name>A0A4Y4CUS1_ZOORA</name>
<evidence type="ECO:0000256" key="10">
    <source>
        <dbReference type="PROSITE-ProRule" id="PRU01360"/>
    </source>
</evidence>
<keyword evidence="15" id="KW-1185">Reference proteome</keyword>
<evidence type="ECO:0000256" key="9">
    <source>
        <dbReference type="ARBA" id="ARBA00023237"/>
    </source>
</evidence>
<evidence type="ECO:0000256" key="4">
    <source>
        <dbReference type="ARBA" id="ARBA00022452"/>
    </source>
</evidence>
<dbReference type="Pfam" id="PF07715">
    <property type="entry name" value="Plug"/>
    <property type="match status" value="1"/>
</dbReference>
<comment type="similarity">
    <text evidence="2 10 11">Belongs to the TonB-dependent receptor family.</text>
</comment>
<dbReference type="GO" id="GO:0044718">
    <property type="term" value="P:siderophore transmembrane transport"/>
    <property type="evidence" value="ECO:0007669"/>
    <property type="project" value="TreeGrafter"/>
</dbReference>
<evidence type="ECO:0000256" key="1">
    <source>
        <dbReference type="ARBA" id="ARBA00004571"/>
    </source>
</evidence>
<evidence type="ECO:0000256" key="2">
    <source>
        <dbReference type="ARBA" id="ARBA00009810"/>
    </source>
</evidence>
<dbReference type="PANTHER" id="PTHR30069">
    <property type="entry name" value="TONB-DEPENDENT OUTER MEMBRANE RECEPTOR"/>
    <property type="match status" value="1"/>
</dbReference>
<dbReference type="AlphaFoldDB" id="A0A4Y4CUS1"/>
<dbReference type="PANTHER" id="PTHR30069:SF27">
    <property type="entry name" value="BLL4766 PROTEIN"/>
    <property type="match status" value="1"/>
</dbReference>
<accession>A0A4Y4CUS1</accession>
<evidence type="ECO:0000256" key="11">
    <source>
        <dbReference type="RuleBase" id="RU003357"/>
    </source>
</evidence>
<dbReference type="Proteomes" id="UP000318422">
    <property type="component" value="Unassembled WGS sequence"/>
</dbReference>
<keyword evidence="6 11" id="KW-0798">TonB box</keyword>
<evidence type="ECO:0000256" key="7">
    <source>
        <dbReference type="ARBA" id="ARBA00023136"/>
    </source>
</evidence>
<dbReference type="Gene3D" id="2.170.130.10">
    <property type="entry name" value="TonB-dependent receptor, plug domain"/>
    <property type="match status" value="1"/>
</dbReference>
<evidence type="ECO:0000313" key="14">
    <source>
        <dbReference type="EMBL" id="GEC95539.1"/>
    </source>
</evidence>
<feature type="domain" description="TonB-dependent receptor-like beta-barrel" evidence="12">
    <location>
        <begin position="210"/>
        <end position="635"/>
    </location>
</feature>
<dbReference type="PROSITE" id="PS52016">
    <property type="entry name" value="TONB_DEPENDENT_REC_3"/>
    <property type="match status" value="1"/>
</dbReference>
<reference evidence="14 15" key="1">
    <citation type="submission" date="2019-06" db="EMBL/GenBank/DDBJ databases">
        <title>Whole genome shotgun sequence of Zoogloea ramigera NBRC 15342.</title>
        <authorList>
            <person name="Hosoyama A."/>
            <person name="Uohara A."/>
            <person name="Ohji S."/>
            <person name="Ichikawa N."/>
        </authorList>
    </citation>
    <scope>NUCLEOTIDE SEQUENCE [LARGE SCALE GENOMIC DNA]</scope>
    <source>
        <strain evidence="14 15">NBRC 15342</strain>
    </source>
</reference>
<dbReference type="GO" id="GO:0009279">
    <property type="term" value="C:cell outer membrane"/>
    <property type="evidence" value="ECO:0007669"/>
    <property type="project" value="UniProtKB-SubCell"/>
</dbReference>
<proteinExistence type="inferred from homology"/>
<evidence type="ECO:0000313" key="15">
    <source>
        <dbReference type="Proteomes" id="UP000318422"/>
    </source>
</evidence>
<evidence type="ECO:0000259" key="12">
    <source>
        <dbReference type="Pfam" id="PF00593"/>
    </source>
</evidence>
<dbReference type="Pfam" id="PF00593">
    <property type="entry name" value="TonB_dep_Rec_b-barrel"/>
    <property type="match status" value="1"/>
</dbReference>
<keyword evidence="8" id="KW-0675">Receptor</keyword>
<evidence type="ECO:0000256" key="5">
    <source>
        <dbReference type="ARBA" id="ARBA00022692"/>
    </source>
</evidence>
<dbReference type="InterPro" id="IPR036942">
    <property type="entry name" value="Beta-barrel_TonB_sf"/>
</dbReference>
<evidence type="ECO:0000256" key="3">
    <source>
        <dbReference type="ARBA" id="ARBA00022448"/>
    </source>
</evidence>
<organism evidence="14 15">
    <name type="scientific">Zoogloea ramigera</name>
    <dbReference type="NCBI Taxonomy" id="350"/>
    <lineage>
        <taxon>Bacteria</taxon>
        <taxon>Pseudomonadati</taxon>
        <taxon>Pseudomonadota</taxon>
        <taxon>Betaproteobacteria</taxon>
        <taxon>Rhodocyclales</taxon>
        <taxon>Zoogloeaceae</taxon>
        <taxon>Zoogloea</taxon>
    </lineage>
</organism>
<evidence type="ECO:0000256" key="8">
    <source>
        <dbReference type="ARBA" id="ARBA00023170"/>
    </source>
</evidence>
<keyword evidence="3 10" id="KW-0813">Transport</keyword>